<dbReference type="SMART" id="SM00066">
    <property type="entry name" value="GAL4"/>
    <property type="match status" value="1"/>
</dbReference>
<dbReference type="PROSITE" id="PS00463">
    <property type="entry name" value="ZN2_CY6_FUNGAL_1"/>
    <property type="match status" value="1"/>
</dbReference>
<dbReference type="InterPro" id="IPR001138">
    <property type="entry name" value="Zn2Cys6_DnaBD"/>
</dbReference>
<accession>A0A6A6TYA5</accession>
<evidence type="ECO:0000259" key="2">
    <source>
        <dbReference type="PROSITE" id="PS50048"/>
    </source>
</evidence>
<dbReference type="InterPro" id="IPR036864">
    <property type="entry name" value="Zn2-C6_fun-type_DNA-bd_sf"/>
</dbReference>
<gene>
    <name evidence="3" type="ORF">BT63DRAFT_392410</name>
</gene>
<dbReference type="CDD" id="cd00067">
    <property type="entry name" value="GAL4"/>
    <property type="match status" value="1"/>
</dbReference>
<evidence type="ECO:0000313" key="4">
    <source>
        <dbReference type="Proteomes" id="UP000799302"/>
    </source>
</evidence>
<dbReference type="SUPFAM" id="SSF57701">
    <property type="entry name" value="Zn2/Cys6 DNA-binding domain"/>
    <property type="match status" value="1"/>
</dbReference>
<dbReference type="Proteomes" id="UP000799302">
    <property type="component" value="Unassembled WGS sequence"/>
</dbReference>
<keyword evidence="1" id="KW-0539">Nucleus</keyword>
<dbReference type="InterPro" id="IPR053178">
    <property type="entry name" value="Osmoadaptation_assoc"/>
</dbReference>
<dbReference type="AlphaFoldDB" id="A0A6A6TYA5"/>
<dbReference type="GO" id="GO:0000981">
    <property type="term" value="F:DNA-binding transcription factor activity, RNA polymerase II-specific"/>
    <property type="evidence" value="ECO:0007669"/>
    <property type="project" value="InterPro"/>
</dbReference>
<dbReference type="Pfam" id="PF00172">
    <property type="entry name" value="Zn_clus"/>
    <property type="match status" value="1"/>
</dbReference>
<keyword evidence="4" id="KW-1185">Reference proteome</keyword>
<reference evidence="3" key="1">
    <citation type="journal article" date="2020" name="Stud. Mycol.">
        <title>101 Dothideomycetes genomes: a test case for predicting lifestyles and emergence of pathogens.</title>
        <authorList>
            <person name="Haridas S."/>
            <person name="Albert R."/>
            <person name="Binder M."/>
            <person name="Bloem J."/>
            <person name="Labutti K."/>
            <person name="Salamov A."/>
            <person name="Andreopoulos B."/>
            <person name="Baker S."/>
            <person name="Barry K."/>
            <person name="Bills G."/>
            <person name="Bluhm B."/>
            <person name="Cannon C."/>
            <person name="Castanera R."/>
            <person name="Culley D."/>
            <person name="Daum C."/>
            <person name="Ezra D."/>
            <person name="Gonzalez J."/>
            <person name="Henrissat B."/>
            <person name="Kuo A."/>
            <person name="Liang C."/>
            <person name="Lipzen A."/>
            <person name="Lutzoni F."/>
            <person name="Magnuson J."/>
            <person name="Mondo S."/>
            <person name="Nolan M."/>
            <person name="Ohm R."/>
            <person name="Pangilinan J."/>
            <person name="Park H.-J."/>
            <person name="Ramirez L."/>
            <person name="Alfaro M."/>
            <person name="Sun H."/>
            <person name="Tritt A."/>
            <person name="Yoshinaga Y."/>
            <person name="Zwiers L.-H."/>
            <person name="Turgeon B."/>
            <person name="Goodwin S."/>
            <person name="Spatafora J."/>
            <person name="Crous P."/>
            <person name="Grigoriev I."/>
        </authorList>
    </citation>
    <scope>NUCLEOTIDE SEQUENCE</scope>
    <source>
        <strain evidence="3">CBS 115976</strain>
    </source>
</reference>
<dbReference type="GO" id="GO:0008270">
    <property type="term" value="F:zinc ion binding"/>
    <property type="evidence" value="ECO:0007669"/>
    <property type="project" value="InterPro"/>
</dbReference>
<evidence type="ECO:0000313" key="3">
    <source>
        <dbReference type="EMBL" id="KAF2665055.1"/>
    </source>
</evidence>
<name>A0A6A6TYA5_9PEZI</name>
<organism evidence="3 4">
    <name type="scientific">Microthyrium microscopicum</name>
    <dbReference type="NCBI Taxonomy" id="703497"/>
    <lineage>
        <taxon>Eukaryota</taxon>
        <taxon>Fungi</taxon>
        <taxon>Dikarya</taxon>
        <taxon>Ascomycota</taxon>
        <taxon>Pezizomycotina</taxon>
        <taxon>Dothideomycetes</taxon>
        <taxon>Dothideomycetes incertae sedis</taxon>
        <taxon>Microthyriales</taxon>
        <taxon>Microthyriaceae</taxon>
        <taxon>Microthyrium</taxon>
    </lineage>
</organism>
<dbReference type="PANTHER" id="PTHR38111:SF11">
    <property type="entry name" value="TRANSCRIPTION FACTOR DOMAIN-CONTAINING PROTEIN-RELATED"/>
    <property type="match status" value="1"/>
</dbReference>
<proteinExistence type="predicted"/>
<dbReference type="Gene3D" id="4.10.240.10">
    <property type="entry name" value="Zn(2)-C6 fungal-type DNA-binding domain"/>
    <property type="match status" value="1"/>
</dbReference>
<dbReference type="EMBL" id="MU004241">
    <property type="protein sequence ID" value="KAF2665055.1"/>
    <property type="molecule type" value="Genomic_DNA"/>
</dbReference>
<dbReference type="PANTHER" id="PTHR38111">
    <property type="entry name" value="ZN(2)-C6 FUNGAL-TYPE DOMAIN-CONTAINING PROTEIN-RELATED"/>
    <property type="match status" value="1"/>
</dbReference>
<dbReference type="OrthoDB" id="4314040at2759"/>
<evidence type="ECO:0000256" key="1">
    <source>
        <dbReference type="ARBA" id="ARBA00023242"/>
    </source>
</evidence>
<feature type="domain" description="Zn(2)-C6 fungal-type" evidence="2">
    <location>
        <begin position="9"/>
        <end position="38"/>
    </location>
</feature>
<sequence>MPGVPSGKGCAACRKQKKKCDQGKPACSRCTRLRIECVGSGEQRYTFKNQSVAVTAAGSSQAISIPTQAIAPAPTPSNAMTLAASGFMSALQVTDIRYDLSIYGAFFKEIPRRMGTNDALDASVYALTKASSSVRTHQVSPELYDSYSYALKMLRVCLDDPEKTRSSETLCAIYLLMILQGWIGKRDDQCPNHGEVMAYLLNAAVPNKWEGQFESDLLVTLTIIAIMESFFNPKIRLEPWLLIFPEHFGPRSAPSDMSVIESLKIRALARVPEFLQHPSLYWNEIRVYYQQLQADTATMRTVHTSIQNAFHSPDTPGSALHILRRHHVRYSTAYGIVLCIAIILNAVICSYEPTISLAHESAIFVDIVIDLAEQASQYRPLGSSSMPLFLMAALAVTDDLAKRTHVERVLLEYQNDFSSARWIDMSSWLRSKLADHRFDCSLNYLQ</sequence>
<dbReference type="PROSITE" id="PS50048">
    <property type="entry name" value="ZN2_CY6_FUNGAL_2"/>
    <property type="match status" value="1"/>
</dbReference>
<protein>
    <recommendedName>
        <fullName evidence="2">Zn(2)-C6 fungal-type domain-containing protein</fullName>
    </recommendedName>
</protein>